<gene>
    <name evidence="1" type="ORF">THAOC_04171</name>
</gene>
<proteinExistence type="predicted"/>
<evidence type="ECO:0000313" key="2">
    <source>
        <dbReference type="Proteomes" id="UP000266841"/>
    </source>
</evidence>
<dbReference type="AlphaFoldDB" id="K0TP59"/>
<protein>
    <submittedName>
        <fullName evidence="1">Uncharacterized protein</fullName>
    </submittedName>
</protein>
<sequence>MRAVVWGYSYSTVKTAPAQIDGQGLEGRATWKELRAKREAKANEAGWLGESNSSGTITIYM</sequence>
<dbReference type="Proteomes" id="UP000266841">
    <property type="component" value="Unassembled WGS sequence"/>
</dbReference>
<comment type="caution">
    <text evidence="1">The sequence shown here is derived from an EMBL/GenBank/DDBJ whole genome shotgun (WGS) entry which is preliminary data.</text>
</comment>
<accession>K0TP59</accession>
<evidence type="ECO:0000313" key="1">
    <source>
        <dbReference type="EMBL" id="EJK74167.1"/>
    </source>
</evidence>
<organism evidence="1 2">
    <name type="scientific">Thalassiosira oceanica</name>
    <name type="common">Marine diatom</name>
    <dbReference type="NCBI Taxonomy" id="159749"/>
    <lineage>
        <taxon>Eukaryota</taxon>
        <taxon>Sar</taxon>
        <taxon>Stramenopiles</taxon>
        <taxon>Ochrophyta</taxon>
        <taxon>Bacillariophyta</taxon>
        <taxon>Coscinodiscophyceae</taxon>
        <taxon>Thalassiosirophycidae</taxon>
        <taxon>Thalassiosirales</taxon>
        <taxon>Thalassiosiraceae</taxon>
        <taxon>Thalassiosira</taxon>
    </lineage>
</organism>
<name>K0TP59_THAOC</name>
<dbReference type="EMBL" id="AGNL01003902">
    <property type="protein sequence ID" value="EJK74167.1"/>
    <property type="molecule type" value="Genomic_DNA"/>
</dbReference>
<keyword evidence="2" id="KW-1185">Reference proteome</keyword>
<reference evidence="1 2" key="1">
    <citation type="journal article" date="2012" name="Genome Biol.">
        <title>Genome and low-iron response of an oceanic diatom adapted to chronic iron limitation.</title>
        <authorList>
            <person name="Lommer M."/>
            <person name="Specht M."/>
            <person name="Roy A.S."/>
            <person name="Kraemer L."/>
            <person name="Andreson R."/>
            <person name="Gutowska M.A."/>
            <person name="Wolf J."/>
            <person name="Bergner S.V."/>
            <person name="Schilhabel M.B."/>
            <person name="Klostermeier U.C."/>
            <person name="Beiko R.G."/>
            <person name="Rosenstiel P."/>
            <person name="Hippler M."/>
            <person name="Laroche J."/>
        </authorList>
    </citation>
    <scope>NUCLEOTIDE SEQUENCE [LARGE SCALE GENOMIC DNA]</scope>
    <source>
        <strain evidence="1 2">CCMP1005</strain>
    </source>
</reference>
<feature type="non-terminal residue" evidence="1">
    <location>
        <position position="1"/>
    </location>
</feature>